<protein>
    <submittedName>
        <fullName evidence="1">Uncharacterized protein</fullName>
    </submittedName>
</protein>
<proteinExistence type="predicted"/>
<comment type="caution">
    <text evidence="1">The sequence shown here is derived from an EMBL/GenBank/DDBJ whole genome shotgun (WGS) entry which is preliminary data.</text>
</comment>
<reference evidence="1 2" key="1">
    <citation type="submission" date="2016-05" db="EMBL/GenBank/DDBJ databases">
        <authorList>
            <person name="Lavstsen T."/>
            <person name="Jespersen J.S."/>
        </authorList>
    </citation>
    <scope>NUCLEOTIDE SEQUENCE [LARGE SCALE GENOMIC DNA]</scope>
    <source>
        <strain evidence="1 2">KCJ1736</strain>
    </source>
</reference>
<accession>A0A176XD15</accession>
<sequence length="80" mass="8664">MRSPYRNKRRFYGGAPIGVVAISAANVGELCQLARDRGLSSTVVTSATTIPEGIKPLFFEPGRILMAEIEFATHLFVVAP</sequence>
<dbReference type="EMBL" id="LXPS01000013">
    <property type="protein sequence ID" value="OAE45676.1"/>
    <property type="molecule type" value="Genomic_DNA"/>
</dbReference>
<gene>
    <name evidence="1" type="ORF">A7J57_16895</name>
</gene>
<name>A0A176XD15_AGRTU</name>
<evidence type="ECO:0000313" key="1">
    <source>
        <dbReference type="EMBL" id="OAE45676.1"/>
    </source>
</evidence>
<evidence type="ECO:0000313" key="2">
    <source>
        <dbReference type="Proteomes" id="UP000077098"/>
    </source>
</evidence>
<dbReference type="AlphaFoldDB" id="A0A176XD15"/>
<dbReference type="Proteomes" id="UP000077098">
    <property type="component" value="Unassembled WGS sequence"/>
</dbReference>
<organism evidence="1 2">
    <name type="scientific">Agrobacterium tumefaciens</name>
    <dbReference type="NCBI Taxonomy" id="358"/>
    <lineage>
        <taxon>Bacteria</taxon>
        <taxon>Pseudomonadati</taxon>
        <taxon>Pseudomonadota</taxon>
        <taxon>Alphaproteobacteria</taxon>
        <taxon>Hyphomicrobiales</taxon>
        <taxon>Rhizobiaceae</taxon>
        <taxon>Rhizobium/Agrobacterium group</taxon>
        <taxon>Agrobacterium</taxon>
        <taxon>Agrobacterium tumefaciens complex</taxon>
    </lineage>
</organism>